<dbReference type="GO" id="GO:0015833">
    <property type="term" value="P:peptide transport"/>
    <property type="evidence" value="ECO:0007669"/>
    <property type="project" value="InterPro"/>
</dbReference>
<feature type="compositionally biased region" description="Basic and acidic residues" evidence="18">
    <location>
        <begin position="7"/>
        <end position="23"/>
    </location>
</feature>
<dbReference type="EMBL" id="PNRF01000037">
    <property type="protein sequence ID" value="PMR73294.1"/>
    <property type="molecule type" value="Genomic_DNA"/>
</dbReference>
<dbReference type="Pfam" id="PF00005">
    <property type="entry name" value="ABC_tran"/>
    <property type="match status" value="1"/>
</dbReference>
<dbReference type="InterPro" id="IPR050319">
    <property type="entry name" value="ABC_transp_ATP-bind"/>
</dbReference>
<evidence type="ECO:0000256" key="18">
    <source>
        <dbReference type="SAM" id="MobiDB-lite"/>
    </source>
</evidence>
<comment type="similarity">
    <text evidence="14">Belongs to the ABC transporter superfamily. Glutathione importer (TC 3.A.1.5.11) family.</text>
</comment>
<dbReference type="AlphaFoldDB" id="A0A2N7TYM4"/>
<keyword evidence="5" id="KW-1003">Cell membrane</keyword>
<keyword evidence="12" id="KW-0472">Membrane</keyword>
<evidence type="ECO:0000313" key="20">
    <source>
        <dbReference type="EMBL" id="PMR73294.1"/>
    </source>
</evidence>
<keyword evidence="7" id="KW-0677">Repeat</keyword>
<evidence type="ECO:0000256" key="15">
    <source>
        <dbReference type="ARBA" id="ARBA00039050"/>
    </source>
</evidence>
<comment type="subunit">
    <text evidence="3">The complex is composed of two ATP-binding proteins (GsiA), two transmembrane proteins (GsiC and GsiD) and a solute-binding protein (GsiB).</text>
</comment>
<evidence type="ECO:0000256" key="9">
    <source>
        <dbReference type="ARBA" id="ARBA00022801"/>
    </source>
</evidence>
<accession>A0A2N7TYM4</accession>
<dbReference type="GO" id="GO:0005524">
    <property type="term" value="F:ATP binding"/>
    <property type="evidence" value="ECO:0007669"/>
    <property type="project" value="UniProtKB-KW"/>
</dbReference>
<evidence type="ECO:0000256" key="12">
    <source>
        <dbReference type="ARBA" id="ARBA00023136"/>
    </source>
</evidence>
<feature type="domain" description="ABC transporter" evidence="19">
    <location>
        <begin position="34"/>
        <end position="279"/>
    </location>
</feature>
<dbReference type="PANTHER" id="PTHR43776">
    <property type="entry name" value="TRANSPORT ATP-BINDING PROTEIN"/>
    <property type="match status" value="1"/>
</dbReference>
<dbReference type="PROSITE" id="PS50893">
    <property type="entry name" value="ABC_TRANSPORTER_2"/>
    <property type="match status" value="1"/>
</dbReference>
<evidence type="ECO:0000259" key="19">
    <source>
        <dbReference type="PROSITE" id="PS50893"/>
    </source>
</evidence>
<comment type="caution">
    <text evidence="20">The sequence shown here is derived from an EMBL/GenBank/DDBJ whole genome shotgun (WGS) entry which is preliminary data.</text>
</comment>
<evidence type="ECO:0000256" key="17">
    <source>
        <dbReference type="ARBA" id="ARBA00047640"/>
    </source>
</evidence>
<dbReference type="GO" id="GO:0055085">
    <property type="term" value="P:transmembrane transport"/>
    <property type="evidence" value="ECO:0007669"/>
    <property type="project" value="UniProtKB-ARBA"/>
</dbReference>
<evidence type="ECO:0000256" key="5">
    <source>
        <dbReference type="ARBA" id="ARBA00022475"/>
    </source>
</evidence>
<dbReference type="EC" id="7.4.2.10" evidence="15"/>
<sequence length="364" mass="39953">MNTANHLTDDPAVRLDPTRDRGGKAQPLLSVRGLRKHFILKRDGWGKPASRVHAVDGVDFDVHKGETLGIVGESGCGKSTTARLLMHLLAPDAGEVIFDGDPVGGLGGLSLREMRRQMQMVFQNSYSSLNPRMSVEESIAFGPQVHGLGRRESRQRARRLLDQVGLSPALFANRYPHELSGGQRQRVNIARALALEPRLLILDEAVSALDKSVEAQVLNLLVDLKREYGLTYLFISHDLNVVRYISDRVMVMYLGKVAEMGDTEALYRAPAHPYTRALMSAMPSMDPNRRTERAPLVGDPPNPIDLPPGCRFCPRCPLVVDECHRREPDLMALGDGAHSAACLRAAEVSGLDDASLATSQEESP</sequence>
<dbReference type="InterPro" id="IPR027417">
    <property type="entry name" value="P-loop_NTPase"/>
</dbReference>
<dbReference type="GO" id="GO:0016887">
    <property type="term" value="F:ATP hydrolysis activity"/>
    <property type="evidence" value="ECO:0007669"/>
    <property type="project" value="InterPro"/>
</dbReference>
<keyword evidence="21" id="KW-1185">Reference proteome</keyword>
<keyword evidence="8" id="KW-0547">Nucleotide-binding</keyword>
<name>A0A2N7TYM4_9GAMM</name>
<evidence type="ECO:0000256" key="3">
    <source>
        <dbReference type="ARBA" id="ARBA00011469"/>
    </source>
</evidence>
<evidence type="ECO:0000256" key="6">
    <source>
        <dbReference type="ARBA" id="ARBA00022519"/>
    </source>
</evidence>
<feature type="region of interest" description="Disordered" evidence="18">
    <location>
        <begin position="1"/>
        <end position="25"/>
    </location>
</feature>
<dbReference type="PROSITE" id="PS00211">
    <property type="entry name" value="ABC_TRANSPORTER_1"/>
    <property type="match status" value="1"/>
</dbReference>
<dbReference type="InterPro" id="IPR003593">
    <property type="entry name" value="AAA+_ATPase"/>
</dbReference>
<dbReference type="InterPro" id="IPR013563">
    <property type="entry name" value="Oligopep_ABC_C"/>
</dbReference>
<dbReference type="PANTHER" id="PTHR43776:SF15">
    <property type="entry name" value="GLUTATHIONE IMPORT ATP-BINDING PROTEIN GSIA"/>
    <property type="match status" value="1"/>
</dbReference>
<dbReference type="GO" id="GO:0005886">
    <property type="term" value="C:plasma membrane"/>
    <property type="evidence" value="ECO:0007669"/>
    <property type="project" value="UniProtKB-SubCell"/>
</dbReference>
<evidence type="ECO:0000256" key="13">
    <source>
        <dbReference type="ARBA" id="ARBA00037530"/>
    </source>
</evidence>
<evidence type="ECO:0000256" key="7">
    <source>
        <dbReference type="ARBA" id="ARBA00022737"/>
    </source>
</evidence>
<dbReference type="Proteomes" id="UP000235803">
    <property type="component" value="Unassembled WGS sequence"/>
</dbReference>
<evidence type="ECO:0000256" key="1">
    <source>
        <dbReference type="ARBA" id="ARBA00004170"/>
    </source>
</evidence>
<evidence type="ECO:0000313" key="21">
    <source>
        <dbReference type="Proteomes" id="UP000235803"/>
    </source>
</evidence>
<keyword evidence="4" id="KW-0813">Transport</keyword>
<protein>
    <recommendedName>
        <fullName evidence="16">Glutathione import ATP-binding protein GsiA</fullName>
        <ecNumber evidence="15">7.4.2.10</ecNumber>
    </recommendedName>
</protein>
<evidence type="ECO:0000256" key="4">
    <source>
        <dbReference type="ARBA" id="ARBA00022448"/>
    </source>
</evidence>
<comment type="subcellular location">
    <subcellularLocation>
        <location evidence="2">Cell inner membrane</location>
    </subcellularLocation>
    <subcellularLocation>
        <location evidence="1">Membrane</location>
        <topology evidence="1">Peripheral membrane protein</topology>
    </subcellularLocation>
</comment>
<evidence type="ECO:0000256" key="8">
    <source>
        <dbReference type="ARBA" id="ARBA00022741"/>
    </source>
</evidence>
<keyword evidence="6" id="KW-0997">Cell inner membrane</keyword>
<evidence type="ECO:0000256" key="16">
    <source>
        <dbReference type="ARBA" id="ARBA00041187"/>
    </source>
</evidence>
<dbReference type="FunFam" id="3.40.50.300:FF:000016">
    <property type="entry name" value="Oligopeptide ABC transporter ATP-binding component"/>
    <property type="match status" value="1"/>
</dbReference>
<dbReference type="InterPro" id="IPR017871">
    <property type="entry name" value="ABC_transporter-like_CS"/>
</dbReference>
<keyword evidence="10 20" id="KW-0067">ATP-binding</keyword>
<evidence type="ECO:0000256" key="11">
    <source>
        <dbReference type="ARBA" id="ARBA00022967"/>
    </source>
</evidence>
<proteinExistence type="inferred from homology"/>
<evidence type="ECO:0000256" key="10">
    <source>
        <dbReference type="ARBA" id="ARBA00022840"/>
    </source>
</evidence>
<dbReference type="SUPFAM" id="SSF52540">
    <property type="entry name" value="P-loop containing nucleoside triphosphate hydrolases"/>
    <property type="match status" value="1"/>
</dbReference>
<comment type="catalytic activity">
    <reaction evidence="17">
        <text>glutathione(out) + ATP + H2O = glutathione(in) + ADP + phosphate + H(+)</text>
        <dbReference type="Rhea" id="RHEA:29791"/>
        <dbReference type="ChEBI" id="CHEBI:15377"/>
        <dbReference type="ChEBI" id="CHEBI:15378"/>
        <dbReference type="ChEBI" id="CHEBI:30616"/>
        <dbReference type="ChEBI" id="CHEBI:43474"/>
        <dbReference type="ChEBI" id="CHEBI:57925"/>
        <dbReference type="ChEBI" id="CHEBI:456216"/>
        <dbReference type="EC" id="7.4.2.10"/>
    </reaction>
</comment>
<dbReference type="Pfam" id="PF08352">
    <property type="entry name" value="oligo_HPY"/>
    <property type="match status" value="1"/>
</dbReference>
<organism evidence="20 21">
    <name type="scientific">Billgrantia endophytica</name>
    <dbReference type="NCBI Taxonomy" id="2033802"/>
    <lineage>
        <taxon>Bacteria</taxon>
        <taxon>Pseudomonadati</taxon>
        <taxon>Pseudomonadota</taxon>
        <taxon>Gammaproteobacteria</taxon>
        <taxon>Oceanospirillales</taxon>
        <taxon>Halomonadaceae</taxon>
        <taxon>Billgrantia</taxon>
    </lineage>
</organism>
<dbReference type="SMART" id="SM00382">
    <property type="entry name" value="AAA"/>
    <property type="match status" value="1"/>
</dbReference>
<keyword evidence="9" id="KW-0378">Hydrolase</keyword>
<evidence type="ECO:0000256" key="2">
    <source>
        <dbReference type="ARBA" id="ARBA00004533"/>
    </source>
</evidence>
<comment type="function">
    <text evidence="13">Part of the ABC transporter complex GsiABCD involved in glutathione import. Responsible for energy coupling to the transport system.</text>
</comment>
<dbReference type="CDD" id="cd03257">
    <property type="entry name" value="ABC_NikE_OppD_transporters"/>
    <property type="match status" value="1"/>
</dbReference>
<dbReference type="InterPro" id="IPR003439">
    <property type="entry name" value="ABC_transporter-like_ATP-bd"/>
</dbReference>
<dbReference type="OrthoDB" id="9784450at2"/>
<dbReference type="Gene3D" id="3.40.50.300">
    <property type="entry name" value="P-loop containing nucleotide triphosphate hydrolases"/>
    <property type="match status" value="1"/>
</dbReference>
<dbReference type="NCBIfam" id="TIGR01727">
    <property type="entry name" value="oligo_HPY"/>
    <property type="match status" value="1"/>
</dbReference>
<keyword evidence="11" id="KW-1278">Translocase</keyword>
<reference evidence="20 21" key="1">
    <citation type="submission" date="2018-01" db="EMBL/GenBank/DDBJ databases">
        <title>Halomonas endophytica sp. nov., isolated from storage liquid in the stems of Populus euphratica.</title>
        <authorList>
            <person name="Chen C."/>
        </authorList>
    </citation>
    <scope>NUCLEOTIDE SEQUENCE [LARGE SCALE GENOMIC DNA]</scope>
    <source>
        <strain evidence="20 21">MC28</strain>
    </source>
</reference>
<gene>
    <name evidence="20" type="ORF">C1H69_18330</name>
</gene>
<evidence type="ECO:0000256" key="14">
    <source>
        <dbReference type="ARBA" id="ARBA00038416"/>
    </source>
</evidence>